<keyword evidence="3" id="KW-1185">Reference proteome</keyword>
<dbReference type="VEuPathDB" id="AmoebaDB:NAEGRDRAFT_64352"/>
<dbReference type="AlphaFoldDB" id="D2V692"/>
<dbReference type="GeneID" id="8849461"/>
<evidence type="ECO:0000313" key="3">
    <source>
        <dbReference type="Proteomes" id="UP000006671"/>
    </source>
</evidence>
<dbReference type="EMBL" id="GG738853">
    <property type="protein sequence ID" value="EFC47797.1"/>
    <property type="molecule type" value="Genomic_DNA"/>
</dbReference>
<evidence type="ECO:0000256" key="1">
    <source>
        <dbReference type="SAM" id="MobiDB-lite"/>
    </source>
</evidence>
<dbReference type="RefSeq" id="XP_002680541.1">
    <property type="nucleotide sequence ID" value="XM_002680495.1"/>
</dbReference>
<evidence type="ECO:0000313" key="2">
    <source>
        <dbReference type="EMBL" id="EFC47797.1"/>
    </source>
</evidence>
<name>D2V692_NAEGR</name>
<dbReference type="InParanoid" id="D2V692"/>
<organism evidence="3">
    <name type="scientific">Naegleria gruberi</name>
    <name type="common">Amoeba</name>
    <dbReference type="NCBI Taxonomy" id="5762"/>
    <lineage>
        <taxon>Eukaryota</taxon>
        <taxon>Discoba</taxon>
        <taxon>Heterolobosea</taxon>
        <taxon>Tetramitia</taxon>
        <taxon>Eutetramitia</taxon>
        <taxon>Vahlkampfiidae</taxon>
        <taxon>Naegleria</taxon>
    </lineage>
</organism>
<feature type="region of interest" description="Disordered" evidence="1">
    <location>
        <begin position="31"/>
        <end position="77"/>
    </location>
</feature>
<feature type="region of interest" description="Disordered" evidence="1">
    <location>
        <begin position="119"/>
        <end position="161"/>
    </location>
</feature>
<dbReference type="Proteomes" id="UP000006671">
    <property type="component" value="Unassembled WGS sequence"/>
</dbReference>
<protein>
    <submittedName>
        <fullName evidence="2">Predicted protein</fullName>
    </submittedName>
</protein>
<dbReference type="KEGG" id="ngr:NAEGRDRAFT_64352"/>
<accession>D2V692</accession>
<reference evidence="2 3" key="1">
    <citation type="journal article" date="2010" name="Cell">
        <title>The genome of Naegleria gruberi illuminates early eukaryotic versatility.</title>
        <authorList>
            <person name="Fritz-Laylin L.K."/>
            <person name="Prochnik S.E."/>
            <person name="Ginger M.L."/>
            <person name="Dacks J.B."/>
            <person name="Carpenter M.L."/>
            <person name="Field M.C."/>
            <person name="Kuo A."/>
            <person name="Paredez A."/>
            <person name="Chapman J."/>
            <person name="Pham J."/>
            <person name="Shu S."/>
            <person name="Neupane R."/>
            <person name="Cipriano M."/>
            <person name="Mancuso J."/>
            <person name="Tu H."/>
            <person name="Salamov A."/>
            <person name="Lindquist E."/>
            <person name="Shapiro H."/>
            <person name="Lucas S."/>
            <person name="Grigoriev I.V."/>
            <person name="Cande W.Z."/>
            <person name="Fulton C."/>
            <person name="Rokhsar D.S."/>
            <person name="Dawson S.C."/>
        </authorList>
    </citation>
    <scope>NUCLEOTIDE SEQUENCE [LARGE SCALE GENOMIC DNA]</scope>
    <source>
        <strain evidence="2 3">NEG-M</strain>
    </source>
</reference>
<gene>
    <name evidence="2" type="ORF">NAEGRDRAFT_64352</name>
</gene>
<proteinExistence type="predicted"/>
<feature type="compositionally biased region" description="Basic and acidic residues" evidence="1">
    <location>
        <begin position="147"/>
        <end position="161"/>
    </location>
</feature>
<sequence length="161" mass="18393">MLSRSSLIHQIKPFNKFRFFSLKLNQTLQQDEVDSPLKKPGSTNARPAGDALKYGNVHTFSDTNDKPNPPENKADPKISFFHVDGKEKTRDQVKAQQVNEFPFEKEHLSVNPFEEERKLIHEIEEGADEGVIEGKTKGEKQTLGQHLEQKGYHPKDSPWAE</sequence>